<dbReference type="Gene3D" id="3.10.450.30">
    <property type="entry name" value="Microbial ribonucleases"/>
    <property type="match status" value="1"/>
</dbReference>
<evidence type="ECO:0000256" key="1">
    <source>
        <dbReference type="ARBA" id="ARBA00022722"/>
    </source>
</evidence>
<organism evidence="5 6">
    <name type="scientific">Thauera sinica</name>
    <dbReference type="NCBI Taxonomy" id="2665146"/>
    <lineage>
        <taxon>Bacteria</taxon>
        <taxon>Pseudomonadati</taxon>
        <taxon>Pseudomonadota</taxon>
        <taxon>Betaproteobacteria</taxon>
        <taxon>Rhodocyclales</taxon>
        <taxon>Zoogloeaceae</taxon>
        <taxon>Thauera</taxon>
    </lineage>
</organism>
<feature type="signal peptide" evidence="4">
    <location>
        <begin position="1"/>
        <end position="25"/>
    </location>
</feature>
<dbReference type="PROSITE" id="PS51257">
    <property type="entry name" value="PROKAR_LIPOPROTEIN"/>
    <property type="match status" value="1"/>
</dbReference>
<dbReference type="RefSeq" id="WP_096445318.1">
    <property type="nucleotide sequence ID" value="NZ_JBHSOG010000113.1"/>
</dbReference>
<protein>
    <submittedName>
        <fullName evidence="5">Ribonuclease domain-containing protein</fullName>
    </submittedName>
</protein>
<accession>A0ABW1AY54</accession>
<comment type="caution">
    <text evidence="5">The sequence shown here is derived from an EMBL/GenBank/DDBJ whole genome shotgun (WGS) entry which is preliminary data.</text>
</comment>
<evidence type="ECO:0000256" key="2">
    <source>
        <dbReference type="ARBA" id="ARBA00022801"/>
    </source>
</evidence>
<evidence type="ECO:0000256" key="4">
    <source>
        <dbReference type="SAM" id="SignalP"/>
    </source>
</evidence>
<reference evidence="6" key="1">
    <citation type="journal article" date="2019" name="Int. J. Syst. Evol. Microbiol.">
        <title>The Global Catalogue of Microorganisms (GCM) 10K type strain sequencing project: providing services to taxonomists for standard genome sequencing and annotation.</title>
        <authorList>
            <consortium name="The Broad Institute Genomics Platform"/>
            <consortium name="The Broad Institute Genome Sequencing Center for Infectious Disease"/>
            <person name="Wu L."/>
            <person name="Ma J."/>
        </authorList>
    </citation>
    <scope>NUCLEOTIDE SEQUENCE [LARGE SCALE GENOMIC DNA]</scope>
    <source>
        <strain evidence="6">SHR3</strain>
    </source>
</reference>
<keyword evidence="6" id="KW-1185">Reference proteome</keyword>
<dbReference type="Proteomes" id="UP001595974">
    <property type="component" value="Unassembled WGS sequence"/>
</dbReference>
<feature type="chain" id="PRO_5046478574" evidence="4">
    <location>
        <begin position="26"/>
        <end position="131"/>
    </location>
</feature>
<dbReference type="SUPFAM" id="SSF53933">
    <property type="entry name" value="Microbial ribonucleases"/>
    <property type="match status" value="1"/>
</dbReference>
<gene>
    <name evidence="5" type="ORF">ACFPTN_22955</name>
</gene>
<feature type="compositionally biased region" description="Low complexity" evidence="3">
    <location>
        <begin position="25"/>
        <end position="38"/>
    </location>
</feature>
<keyword evidence="1" id="KW-0540">Nuclease</keyword>
<evidence type="ECO:0000256" key="3">
    <source>
        <dbReference type="SAM" id="MobiDB-lite"/>
    </source>
</evidence>
<proteinExistence type="predicted"/>
<evidence type="ECO:0000313" key="6">
    <source>
        <dbReference type="Proteomes" id="UP001595974"/>
    </source>
</evidence>
<name>A0ABW1AY54_9RHOO</name>
<dbReference type="EMBL" id="JBHSOG010000113">
    <property type="protein sequence ID" value="MFC5772252.1"/>
    <property type="molecule type" value="Genomic_DNA"/>
</dbReference>
<feature type="region of interest" description="Disordered" evidence="3">
    <location>
        <begin position="90"/>
        <end position="110"/>
    </location>
</feature>
<dbReference type="InterPro" id="IPR016191">
    <property type="entry name" value="Ribonuclease/ribotoxin"/>
</dbReference>
<sequence length="131" mass="14415">MIRTFLVRLLGLLFLLGGTAGCGPAASDAGAGPSARAGQSARHGLPPEALDTLAQIRRGGPFPYRKDGSVFQNRERLLPAMPRGYYREYTVPTPGSHDRGARRIVSGGDPPEVYYYTQDHYRSFRRIEPQP</sequence>
<dbReference type="Pfam" id="PF00545">
    <property type="entry name" value="Ribonuclease"/>
    <property type="match status" value="1"/>
</dbReference>
<keyword evidence="4" id="KW-0732">Signal</keyword>
<dbReference type="InterPro" id="IPR000026">
    <property type="entry name" value="N1-like"/>
</dbReference>
<evidence type="ECO:0000313" key="5">
    <source>
        <dbReference type="EMBL" id="MFC5772252.1"/>
    </source>
</evidence>
<feature type="region of interest" description="Disordered" evidence="3">
    <location>
        <begin position="25"/>
        <end position="45"/>
    </location>
</feature>
<keyword evidence="2" id="KW-0378">Hydrolase</keyword>